<dbReference type="Gene3D" id="3.30.420.10">
    <property type="entry name" value="Ribonuclease H-like superfamily/Ribonuclease H"/>
    <property type="match status" value="1"/>
</dbReference>
<dbReference type="EMBL" id="WJBH02000228">
    <property type="protein sequence ID" value="KAI9549868.1"/>
    <property type="molecule type" value="Genomic_DNA"/>
</dbReference>
<dbReference type="Proteomes" id="UP000820818">
    <property type="component" value="Unassembled WGS sequence"/>
</dbReference>
<evidence type="ECO:0000313" key="3">
    <source>
        <dbReference type="EMBL" id="KAI9549868.1"/>
    </source>
</evidence>
<dbReference type="InterPro" id="IPR040676">
    <property type="entry name" value="DUF5641"/>
</dbReference>
<reference evidence="3" key="1">
    <citation type="submission" date="2022-05" db="EMBL/GenBank/DDBJ databases">
        <title>A multi-omics perspective on studying reproductive biology in Daphnia sinensis.</title>
        <authorList>
            <person name="Jia J."/>
        </authorList>
    </citation>
    <scope>NUCLEOTIDE SEQUENCE</scope>
    <source>
        <strain evidence="3">WSL</strain>
    </source>
</reference>
<dbReference type="GO" id="GO:0003676">
    <property type="term" value="F:nucleic acid binding"/>
    <property type="evidence" value="ECO:0007669"/>
    <property type="project" value="InterPro"/>
</dbReference>
<feature type="region of interest" description="Disordered" evidence="1">
    <location>
        <begin position="290"/>
        <end position="314"/>
    </location>
</feature>
<dbReference type="Pfam" id="PF18701">
    <property type="entry name" value="DUF5641"/>
    <property type="match status" value="1"/>
</dbReference>
<evidence type="ECO:0000256" key="1">
    <source>
        <dbReference type="SAM" id="MobiDB-lite"/>
    </source>
</evidence>
<dbReference type="InterPro" id="IPR036397">
    <property type="entry name" value="RNaseH_sf"/>
</dbReference>
<feature type="domain" description="DUF5641" evidence="2">
    <location>
        <begin position="819"/>
        <end position="909"/>
    </location>
</feature>
<organism evidence="3 4">
    <name type="scientific">Daphnia sinensis</name>
    <dbReference type="NCBI Taxonomy" id="1820382"/>
    <lineage>
        <taxon>Eukaryota</taxon>
        <taxon>Metazoa</taxon>
        <taxon>Ecdysozoa</taxon>
        <taxon>Arthropoda</taxon>
        <taxon>Crustacea</taxon>
        <taxon>Branchiopoda</taxon>
        <taxon>Diplostraca</taxon>
        <taxon>Cladocera</taxon>
        <taxon>Anomopoda</taxon>
        <taxon>Daphniidae</taxon>
        <taxon>Daphnia</taxon>
        <taxon>Daphnia similis group</taxon>
    </lineage>
</organism>
<sequence length="924" mass="104698">MTDAYSYIVGKEIRVRDVSLQVDHYLDDRRNSPASTCSRATRSQVDEESYFTVDEYRCDDPYPQTYDPVPIHPMDRRDIRCRFETPRPVSPIGDPPAAQYNPGPLESSGRGDPPPPPTTSFSSDDWINNRTPPPREADMIHNVVPSDAQRHAFLKQLLTTEVRSYIAEYLDNPSTYYDALIQLKKRYGQPQVVARSHLMALMNLPSIRDDDSEALAKLNRTLHGAMHALRTGGYEQDLESGMTLEHVVSRLPPRMRSSWGVKVYRMTPTRATLKDLAKWIDEMVMGELMTRPSSHRSPAPQKEKKSGSAKPSPQNQLLSLVKVLSFFTLPHLRRSRINIQVILRKSGMGEGETICPTEIVCNIGNCGQRHHPLLHGAPRVYPANASTAKNASQPSSKSSDGRAMTIKNRDTAINTSLAIVPVLLQANGMEIETFAFLDPGATVNLIREDVARQLKCKGNAKHVSFWSFHGQDPQFQSTTVSTVPTQYLKLPCPPKELMEIRSRYSHLKDVKLVEVGEPTILIGAGNQWLHLRLDERLPPVGTDAPFGILTPFGWTCVGDLTLGTQENDSTVCRSNKPLLTVQKLCYHVQESPTESLLLRQVEKLWETESFPIVTPAQPLESAEDTRARKKFDETIQFDGTRYEVGLPWVSDDIALPDNYNSALRRLFSIENKFSHNSNFAERYKAVIDDYVAKGFARPLKESIERLKEQNIVGQMVKQEIEWHFSPPLAPHFGGVWESLVKSAKVALEAIVESRPLTEELLRGFVIQAESLLNGRPLTYVSVDPRDPEPLTPNHFLLVQNSPNTEDDVIEDEKLYSRKHWEAMQVMTTHFWRRWLQEYLPTLTDRRKWLFDKKNLAVDDTVLVVAPNSPRGHWPIGRVTRVIPSPDGVVRSVYVKTSTGEYHRPCIHIQIVYSICIQYSAFIYT</sequence>
<feature type="region of interest" description="Disordered" evidence="1">
    <location>
        <begin position="85"/>
        <end position="135"/>
    </location>
</feature>
<name>A0AAD5PLP9_9CRUS</name>
<proteinExistence type="predicted"/>
<comment type="caution">
    <text evidence="3">The sequence shown here is derived from an EMBL/GenBank/DDBJ whole genome shotgun (WGS) entry which is preliminary data.</text>
</comment>
<dbReference type="PANTHER" id="PTHR47331:SF1">
    <property type="entry name" value="GAG-LIKE PROTEIN"/>
    <property type="match status" value="1"/>
</dbReference>
<protein>
    <recommendedName>
        <fullName evidence="2">DUF5641 domain-containing protein</fullName>
    </recommendedName>
</protein>
<dbReference type="InterPro" id="IPR005312">
    <property type="entry name" value="DUF1759"/>
</dbReference>
<evidence type="ECO:0000259" key="2">
    <source>
        <dbReference type="Pfam" id="PF18701"/>
    </source>
</evidence>
<accession>A0AAD5PLP9</accession>
<dbReference type="AlphaFoldDB" id="A0AAD5PLP9"/>
<gene>
    <name evidence="3" type="ORF">GHT06_004972</name>
</gene>
<evidence type="ECO:0000313" key="4">
    <source>
        <dbReference type="Proteomes" id="UP000820818"/>
    </source>
</evidence>
<keyword evidence="4" id="KW-1185">Reference proteome</keyword>
<dbReference type="Pfam" id="PF03564">
    <property type="entry name" value="DUF1759"/>
    <property type="match status" value="1"/>
</dbReference>
<dbReference type="PANTHER" id="PTHR47331">
    <property type="entry name" value="PHD-TYPE DOMAIN-CONTAINING PROTEIN"/>
    <property type="match status" value="1"/>
</dbReference>